<accession>A0A6C0AKL0</accession>
<dbReference type="EMBL" id="MN740676">
    <property type="protein sequence ID" value="QHS80272.1"/>
    <property type="molecule type" value="Genomic_DNA"/>
</dbReference>
<reference evidence="1" key="1">
    <citation type="journal article" date="2020" name="Nature">
        <title>Giant virus diversity and host interactions through global metagenomics.</title>
        <authorList>
            <person name="Schulz F."/>
            <person name="Roux S."/>
            <person name="Paez-Espino D."/>
            <person name="Jungbluth S."/>
            <person name="Walsh D.A."/>
            <person name="Denef V.J."/>
            <person name="McMahon K.D."/>
            <person name="Konstantinidis K.T."/>
            <person name="Eloe-Fadrosh E.A."/>
            <person name="Kyrpides N.C."/>
            <person name="Woyke T."/>
        </authorList>
    </citation>
    <scope>NUCLEOTIDE SEQUENCE</scope>
    <source>
        <strain evidence="1">GVMAG-S-1039698-54</strain>
    </source>
</reference>
<protein>
    <recommendedName>
        <fullName evidence="2">RRM domain-containing protein</fullName>
    </recommendedName>
</protein>
<sequence length="92" mass="11449">MTFTMCIPRVHKSINKEKVKNVFEQYNFGDLYKIVILENNYFNKVFIHYNSLYNNKNTQSILKMLDENKYFNIIYENPWFWKCYKFHDKSNR</sequence>
<evidence type="ECO:0000313" key="1">
    <source>
        <dbReference type="EMBL" id="QHS80272.1"/>
    </source>
</evidence>
<evidence type="ECO:0008006" key="2">
    <source>
        <dbReference type="Google" id="ProtNLM"/>
    </source>
</evidence>
<proteinExistence type="predicted"/>
<dbReference type="AlphaFoldDB" id="A0A6C0AKL0"/>
<name>A0A6C0AKL0_9ZZZZ</name>
<organism evidence="1">
    <name type="scientific">viral metagenome</name>
    <dbReference type="NCBI Taxonomy" id="1070528"/>
    <lineage>
        <taxon>unclassified sequences</taxon>
        <taxon>metagenomes</taxon>
        <taxon>organismal metagenomes</taxon>
    </lineage>
</organism>